<dbReference type="GO" id="GO:0055085">
    <property type="term" value="P:transmembrane transport"/>
    <property type="evidence" value="ECO:0007669"/>
    <property type="project" value="InterPro"/>
</dbReference>
<dbReference type="EMBL" id="BJYV01000015">
    <property type="protein sequence ID" value="GEO22339.1"/>
    <property type="molecule type" value="Genomic_DNA"/>
</dbReference>
<feature type="transmembrane region" description="Helical" evidence="1">
    <location>
        <begin position="252"/>
        <end position="271"/>
    </location>
</feature>
<feature type="transmembrane region" description="Helical" evidence="1">
    <location>
        <begin position="75"/>
        <end position="93"/>
    </location>
</feature>
<name>A0A512CDR0_9BACT</name>
<keyword evidence="1" id="KW-1133">Transmembrane helix</keyword>
<proteinExistence type="predicted"/>
<dbReference type="InterPro" id="IPR037682">
    <property type="entry name" value="TonB_C"/>
</dbReference>
<dbReference type="PANTHER" id="PTHR34978:SF3">
    <property type="entry name" value="SLR0241 PROTEIN"/>
    <property type="match status" value="1"/>
</dbReference>
<dbReference type="Pfam" id="PF05569">
    <property type="entry name" value="Peptidase_M56"/>
    <property type="match status" value="1"/>
</dbReference>
<comment type="caution">
    <text evidence="3">The sequence shown here is derived from an EMBL/GenBank/DDBJ whole genome shotgun (WGS) entry which is preliminary data.</text>
</comment>
<evidence type="ECO:0000313" key="3">
    <source>
        <dbReference type="EMBL" id="GEO22339.1"/>
    </source>
</evidence>
<dbReference type="AlphaFoldDB" id="A0A512CDR0"/>
<dbReference type="Gene3D" id="3.30.1150.10">
    <property type="match status" value="1"/>
</dbReference>
<feature type="domain" description="TonB C-terminal" evidence="2">
    <location>
        <begin position="524"/>
        <end position="617"/>
    </location>
</feature>
<dbReference type="PROSITE" id="PS52015">
    <property type="entry name" value="TONB_CTD"/>
    <property type="match status" value="1"/>
</dbReference>
<organism evidence="3 4">
    <name type="scientific">Cyclobacterium qasimii</name>
    <dbReference type="NCBI Taxonomy" id="1350429"/>
    <lineage>
        <taxon>Bacteria</taxon>
        <taxon>Pseudomonadati</taxon>
        <taxon>Bacteroidota</taxon>
        <taxon>Cytophagia</taxon>
        <taxon>Cytophagales</taxon>
        <taxon>Cyclobacteriaceae</taxon>
        <taxon>Cyclobacterium</taxon>
    </lineage>
</organism>
<evidence type="ECO:0000256" key="1">
    <source>
        <dbReference type="SAM" id="Phobius"/>
    </source>
</evidence>
<keyword evidence="1" id="KW-0812">Transmembrane</keyword>
<dbReference type="InterPro" id="IPR052173">
    <property type="entry name" value="Beta-lactam_resp_regulator"/>
</dbReference>
<accession>A0A512CDR0</accession>
<dbReference type="InterPro" id="IPR008756">
    <property type="entry name" value="Peptidase_M56"/>
</dbReference>
<keyword evidence="1" id="KW-0472">Membrane</keyword>
<evidence type="ECO:0000259" key="2">
    <source>
        <dbReference type="PROSITE" id="PS52015"/>
    </source>
</evidence>
<sequence length="794" mass="89605">MFNRVYLLITPILAIAFSLIEIPVSFEKPSISLENTAFLKAFELNTQNEIAGTYGLPEVTVTGSRLPTLWVFTDYLYLGYLIVVLFLFAKFYWQFIQLKEILRKGWYQTTYILKEKYFNVPTFGLAPVFSYFDKIFWDDAIVLSPKEKKQILIHEIEHVKQKHTYDVIIYQVMCNVFWFNPIIHLMQKALIDLHEFQADEKVIKDAELKDTYPKLVAKMAFQGLDLSLGNYFIRSTTLKRIQMMKANKKTNWFKLGMLIPLMVMVFGLISMKTNSSIISLNNYSTQPISFLKNQIEAFQDSLAVGIKLKSIKNPTHYESIGKLNHESLNVQVGELSYEFTGIKSQQEYLKVLSLVEALRPNSTLNKKYENAYPYYAIDHKPEPKIGWEAWENYLTSKIPAALIDEIHVEGGNVELEFVINQEAKVVNASIKKSLGQEIDQILLAALTNTESPAWQPGKNANEIKAVIINAKIEIQKLNQNENSLALPTKSKTPTINGTQDDFLNTFPENLAIKVKDDLKSGAITLGNPFKNHLAKMLSFPKGTIKEGISGTAIVRLKTSSEGDLTDISFIQSISPQFEESIINVLKDAPNLIPVLQKNEYELFLPISFKINRASINNVIPSLDKAYGDVIYINGFKAQEKRLTSDPLKSPGEEIPVHILKEGLVSFNGVAMPINSSLSDIINVYIGYYTINPQLIIVGLSAGKNIKMGEVQNVQAALKKAGINKLHFYGEANQTELNPMNTPVFIIDGILQVNPDNMDYPKPEEIDSISMVSSDKLHLYGEKAKNGAIVIKTKQ</sequence>
<reference evidence="3 4" key="1">
    <citation type="submission" date="2019-07" db="EMBL/GenBank/DDBJ databases">
        <title>Whole genome shotgun sequence of Cyclobacterium qasimii NBRC 106168.</title>
        <authorList>
            <person name="Hosoyama A."/>
            <person name="Uohara A."/>
            <person name="Ohji S."/>
            <person name="Ichikawa N."/>
        </authorList>
    </citation>
    <scope>NUCLEOTIDE SEQUENCE [LARGE SCALE GENOMIC DNA]</scope>
    <source>
        <strain evidence="3 4">NBRC 106168</strain>
    </source>
</reference>
<gene>
    <name evidence="3" type="ORF">CQA01_28730</name>
</gene>
<keyword evidence="4" id="KW-1185">Reference proteome</keyword>
<dbReference type="RefSeq" id="WP_170235693.1">
    <property type="nucleotide sequence ID" value="NZ_BJYV01000015.1"/>
</dbReference>
<evidence type="ECO:0000313" key="4">
    <source>
        <dbReference type="Proteomes" id="UP000321301"/>
    </source>
</evidence>
<dbReference type="Proteomes" id="UP000321301">
    <property type="component" value="Unassembled WGS sequence"/>
</dbReference>
<dbReference type="PANTHER" id="PTHR34978">
    <property type="entry name" value="POSSIBLE SENSOR-TRANSDUCER PROTEIN BLAR"/>
    <property type="match status" value="1"/>
</dbReference>
<feature type="transmembrane region" description="Helical" evidence="1">
    <location>
        <begin position="5"/>
        <end position="26"/>
    </location>
</feature>
<protein>
    <recommendedName>
        <fullName evidence="2">TonB C-terminal domain-containing protein</fullName>
    </recommendedName>
</protein>